<dbReference type="PANTHER" id="PTHR23131">
    <property type="entry name" value="ENDORIBONUCLEASE LACTB2"/>
    <property type="match status" value="1"/>
</dbReference>
<name>A0AAW5JP23_9FIRM</name>
<dbReference type="RefSeq" id="WP_256304363.1">
    <property type="nucleotide sequence ID" value="NZ_JANFYS010000024.1"/>
</dbReference>
<feature type="domain" description="Metallo-beta-lactamase" evidence="1">
    <location>
        <begin position="23"/>
        <end position="232"/>
    </location>
</feature>
<dbReference type="AlphaFoldDB" id="A0AAW5JP23"/>
<dbReference type="SMART" id="SM00849">
    <property type="entry name" value="Lactamase_B"/>
    <property type="match status" value="1"/>
</dbReference>
<protein>
    <submittedName>
        <fullName evidence="2">MBL fold metallo-hydrolase</fullName>
    </submittedName>
</protein>
<dbReference type="Proteomes" id="UP001204562">
    <property type="component" value="Unassembled WGS sequence"/>
</dbReference>
<accession>A0AAW5JP23</accession>
<dbReference type="Gene3D" id="1.10.10.10">
    <property type="entry name" value="Winged helix-like DNA-binding domain superfamily/Winged helix DNA-binding domain"/>
    <property type="match status" value="1"/>
</dbReference>
<dbReference type="InterPro" id="IPR050662">
    <property type="entry name" value="Sec-metab_biosynth-thioest"/>
</dbReference>
<evidence type="ECO:0000313" key="3">
    <source>
        <dbReference type="Proteomes" id="UP001204562"/>
    </source>
</evidence>
<dbReference type="Gene3D" id="3.60.15.10">
    <property type="entry name" value="Ribonuclease Z/Hydroxyacylglutathione hydrolase-like"/>
    <property type="match status" value="1"/>
</dbReference>
<dbReference type="EMBL" id="JANFYS010000024">
    <property type="protein sequence ID" value="MCQ4771083.1"/>
    <property type="molecule type" value="Genomic_DNA"/>
</dbReference>
<dbReference type="InterPro" id="IPR001279">
    <property type="entry name" value="Metallo-B-lactamas"/>
</dbReference>
<gene>
    <name evidence="2" type="ORF">NE579_11510</name>
</gene>
<sequence length="326" mass="37769">MPREVMRNIYRIPVPLPNNPLRELNCYLIRGKDRSLLIDTGFRQETCRRALFDGLRELNVRMEDTDILLTHLHSDHTGLLPEVASATSRVFIDDLDRDWIVGSTRFELERQEDARFAMAGIPPEMLRIASQTHPGRCFAPDPSFDRYTRLSAGDVLEVGGYRLEVLRTPGHTPSHLCLWMAEQQVMFTGDHVLFDITPNITRWPNLENALGCYLRSLKQVREYDVKTALPAHRATGDSHARVDALLRHHAYRLEECLKVVREEPGLLPFEIAGRMTWRIRAKNWEDFPIPQKWFAVGECLSHLDLLRLEGQVREELADGRLYYYPN</sequence>
<dbReference type="InterPro" id="IPR036866">
    <property type="entry name" value="RibonucZ/Hydroxyglut_hydro"/>
</dbReference>
<comment type="caution">
    <text evidence="2">The sequence shown here is derived from an EMBL/GenBank/DDBJ whole genome shotgun (WGS) entry which is preliminary data.</text>
</comment>
<dbReference type="Pfam" id="PF00753">
    <property type="entry name" value="Lactamase_B"/>
    <property type="match status" value="1"/>
</dbReference>
<proteinExistence type="predicted"/>
<evidence type="ECO:0000259" key="1">
    <source>
        <dbReference type="SMART" id="SM00849"/>
    </source>
</evidence>
<dbReference type="PANTHER" id="PTHR23131:SF4">
    <property type="entry name" value="METALLO-BETA-LACTAMASE SUPERFAMILY POTEIN"/>
    <property type="match status" value="1"/>
</dbReference>
<reference evidence="2" key="1">
    <citation type="submission" date="2022-06" db="EMBL/GenBank/DDBJ databases">
        <title>Isolation of gut microbiota from human fecal samples.</title>
        <authorList>
            <person name="Pamer E.G."/>
            <person name="Barat B."/>
            <person name="Waligurski E."/>
            <person name="Medina S."/>
            <person name="Paddock L."/>
            <person name="Mostad J."/>
        </authorList>
    </citation>
    <scope>NUCLEOTIDE SEQUENCE</scope>
    <source>
        <strain evidence="2">DFI.9.91</strain>
    </source>
</reference>
<organism evidence="2 3">
    <name type="scientific">Intestinimonas massiliensis</name>
    <name type="common">ex Afouda et al. 2020</name>
    <dbReference type="NCBI Taxonomy" id="1673721"/>
    <lineage>
        <taxon>Bacteria</taxon>
        <taxon>Bacillati</taxon>
        <taxon>Bacillota</taxon>
        <taxon>Clostridia</taxon>
        <taxon>Eubacteriales</taxon>
        <taxon>Intestinimonas</taxon>
    </lineage>
</organism>
<dbReference type="SUPFAM" id="SSF56281">
    <property type="entry name" value="Metallo-hydrolase/oxidoreductase"/>
    <property type="match status" value="1"/>
</dbReference>
<evidence type="ECO:0000313" key="2">
    <source>
        <dbReference type="EMBL" id="MCQ4771083.1"/>
    </source>
</evidence>
<dbReference type="InterPro" id="IPR036388">
    <property type="entry name" value="WH-like_DNA-bd_sf"/>
</dbReference>